<proteinExistence type="predicted"/>
<dbReference type="OrthoDB" id="2748837at2759"/>
<gene>
    <name evidence="2" type="ORF">GALMADRAFT_144097</name>
</gene>
<feature type="region of interest" description="Disordered" evidence="1">
    <location>
        <begin position="69"/>
        <end position="93"/>
    </location>
</feature>
<dbReference type="Proteomes" id="UP000027222">
    <property type="component" value="Unassembled WGS sequence"/>
</dbReference>
<keyword evidence="3" id="KW-1185">Reference proteome</keyword>
<dbReference type="EMBL" id="KL142394">
    <property type="protein sequence ID" value="KDR71011.1"/>
    <property type="molecule type" value="Genomic_DNA"/>
</dbReference>
<evidence type="ECO:0008006" key="4">
    <source>
        <dbReference type="Google" id="ProtNLM"/>
    </source>
</evidence>
<organism evidence="2 3">
    <name type="scientific">Galerina marginata (strain CBS 339.88)</name>
    <dbReference type="NCBI Taxonomy" id="685588"/>
    <lineage>
        <taxon>Eukaryota</taxon>
        <taxon>Fungi</taxon>
        <taxon>Dikarya</taxon>
        <taxon>Basidiomycota</taxon>
        <taxon>Agaricomycotina</taxon>
        <taxon>Agaricomycetes</taxon>
        <taxon>Agaricomycetidae</taxon>
        <taxon>Agaricales</taxon>
        <taxon>Agaricineae</taxon>
        <taxon>Strophariaceae</taxon>
        <taxon>Galerina</taxon>
    </lineage>
</organism>
<dbReference type="AlphaFoldDB" id="A0A067SJF7"/>
<reference evidence="3" key="1">
    <citation type="journal article" date="2014" name="Proc. Natl. Acad. Sci. U.S.A.">
        <title>Extensive sampling of basidiomycete genomes demonstrates inadequacy of the white-rot/brown-rot paradigm for wood decay fungi.</title>
        <authorList>
            <person name="Riley R."/>
            <person name="Salamov A.A."/>
            <person name="Brown D.W."/>
            <person name="Nagy L.G."/>
            <person name="Floudas D."/>
            <person name="Held B.W."/>
            <person name="Levasseur A."/>
            <person name="Lombard V."/>
            <person name="Morin E."/>
            <person name="Otillar R."/>
            <person name="Lindquist E.A."/>
            <person name="Sun H."/>
            <person name="LaButti K.M."/>
            <person name="Schmutz J."/>
            <person name="Jabbour D."/>
            <person name="Luo H."/>
            <person name="Baker S.E."/>
            <person name="Pisabarro A.G."/>
            <person name="Walton J.D."/>
            <person name="Blanchette R.A."/>
            <person name="Henrissat B."/>
            <person name="Martin F."/>
            <person name="Cullen D."/>
            <person name="Hibbett D.S."/>
            <person name="Grigoriev I.V."/>
        </authorList>
    </citation>
    <scope>NUCLEOTIDE SEQUENCE [LARGE SCALE GENOMIC DNA]</scope>
    <source>
        <strain evidence="3">CBS 339.88</strain>
    </source>
</reference>
<sequence>MIEELANLQYDFPEKANRKLCFIHILSLVAKCIIKQFDVPKAQADEMLDDTAKKLPSLAVDLDIEERISREGQSDKDDGSDDEGDVDKLDGWGDVRGELSDEERLRKTAFSIHSPSTVLGTDPEHITGGFCGGLGGRTSILAYRAWRSVPATSVEVERVFCMGRILLSHVRGRLSVQSSVSWVAVLLDLKDGGKEEPLANDWDSVT</sequence>
<name>A0A067SJF7_GALM3</name>
<dbReference type="HOGENOM" id="CLU_1332015_0_0_1"/>
<accession>A0A067SJF7</accession>
<evidence type="ECO:0000313" key="3">
    <source>
        <dbReference type="Proteomes" id="UP000027222"/>
    </source>
</evidence>
<evidence type="ECO:0000256" key="1">
    <source>
        <dbReference type="SAM" id="MobiDB-lite"/>
    </source>
</evidence>
<protein>
    <recommendedName>
        <fullName evidence="4">HAT C-terminal dimerisation domain-containing protein</fullName>
    </recommendedName>
</protein>
<evidence type="ECO:0000313" key="2">
    <source>
        <dbReference type="EMBL" id="KDR71011.1"/>
    </source>
</evidence>